<reference evidence="2 3" key="1">
    <citation type="submission" date="2022-11" db="UniProtKB">
        <authorList>
            <consortium name="WormBaseParasite"/>
        </authorList>
    </citation>
    <scope>IDENTIFICATION</scope>
</reference>
<protein>
    <submittedName>
        <fullName evidence="2 3">Uncharacterized protein</fullName>
    </submittedName>
</protein>
<dbReference type="AlphaFoldDB" id="A0A915CLJ2"/>
<proteinExistence type="predicted"/>
<accession>A0A915CLJ2</accession>
<keyword evidence="1" id="KW-1185">Reference proteome</keyword>
<evidence type="ECO:0000313" key="3">
    <source>
        <dbReference type="WBParaSite" id="PgR349X_g002_t04"/>
    </source>
</evidence>
<dbReference type="PROSITE" id="PS51257">
    <property type="entry name" value="PROKAR_LIPOPROTEIN"/>
    <property type="match status" value="1"/>
</dbReference>
<evidence type="ECO:0000313" key="2">
    <source>
        <dbReference type="WBParaSite" id="PgR349X_g002_t02"/>
    </source>
</evidence>
<dbReference type="WBParaSite" id="PgR349X_g002_t04">
    <property type="protein sequence ID" value="PgR349X_g002_t04"/>
    <property type="gene ID" value="PgR349X_g002"/>
</dbReference>
<dbReference type="Proteomes" id="UP000887569">
    <property type="component" value="Unplaced"/>
</dbReference>
<name>A0A915CLJ2_PARUN</name>
<sequence length="225" mass="25649">MKFGIHGCKCHAQNPSVVSDFFICAVLFLVCGCVPRSFRCSQGSVRSYRLHFSFRHQFTCVHHQLMLRANWCRLGVFVGRLSFHSFDHSYKYHHLASFEQSFLIKIKYDVKVASYLRISSAGTVPSIRRRTADARNVRYNFAWIACFSFFAAKTFSLSQNIFLPLVLDEDREGEVVEKLRSFDITVSHATPSAGRGESICEQFCERQPNGNSKDGTRVVITRGQG</sequence>
<organism evidence="1 3">
    <name type="scientific">Parascaris univalens</name>
    <name type="common">Nematode worm</name>
    <dbReference type="NCBI Taxonomy" id="6257"/>
    <lineage>
        <taxon>Eukaryota</taxon>
        <taxon>Metazoa</taxon>
        <taxon>Ecdysozoa</taxon>
        <taxon>Nematoda</taxon>
        <taxon>Chromadorea</taxon>
        <taxon>Rhabditida</taxon>
        <taxon>Spirurina</taxon>
        <taxon>Ascaridomorpha</taxon>
        <taxon>Ascaridoidea</taxon>
        <taxon>Ascarididae</taxon>
        <taxon>Parascaris</taxon>
    </lineage>
</organism>
<dbReference type="WBParaSite" id="PgR349X_g002_t02">
    <property type="protein sequence ID" value="PgR349X_g002_t02"/>
    <property type="gene ID" value="PgR349X_g002"/>
</dbReference>
<evidence type="ECO:0000313" key="1">
    <source>
        <dbReference type="Proteomes" id="UP000887569"/>
    </source>
</evidence>